<name>A0A7Y9GM04_9MICO</name>
<organism evidence="9 10">
    <name type="scientific">Microbacterium immunditiarum</name>
    <dbReference type="NCBI Taxonomy" id="337480"/>
    <lineage>
        <taxon>Bacteria</taxon>
        <taxon>Bacillati</taxon>
        <taxon>Actinomycetota</taxon>
        <taxon>Actinomycetes</taxon>
        <taxon>Micrococcales</taxon>
        <taxon>Microbacteriaceae</taxon>
        <taxon>Microbacterium</taxon>
    </lineage>
</organism>
<dbReference type="Pfam" id="PF00528">
    <property type="entry name" value="BPD_transp_1"/>
    <property type="match status" value="1"/>
</dbReference>
<evidence type="ECO:0000256" key="1">
    <source>
        <dbReference type="ARBA" id="ARBA00004651"/>
    </source>
</evidence>
<evidence type="ECO:0000256" key="4">
    <source>
        <dbReference type="ARBA" id="ARBA00022692"/>
    </source>
</evidence>
<dbReference type="InterPro" id="IPR000515">
    <property type="entry name" value="MetI-like"/>
</dbReference>
<evidence type="ECO:0000256" key="5">
    <source>
        <dbReference type="ARBA" id="ARBA00022989"/>
    </source>
</evidence>
<accession>A0A7Y9GM04</accession>
<feature type="transmembrane region" description="Helical" evidence="7">
    <location>
        <begin position="138"/>
        <end position="159"/>
    </location>
</feature>
<comment type="subcellular location">
    <subcellularLocation>
        <location evidence="1 7">Cell membrane</location>
        <topology evidence="1 7">Multi-pass membrane protein</topology>
    </subcellularLocation>
</comment>
<gene>
    <name evidence="9" type="ORF">BJ991_000991</name>
</gene>
<dbReference type="InterPro" id="IPR035906">
    <property type="entry name" value="MetI-like_sf"/>
</dbReference>
<dbReference type="EMBL" id="JACCBV010000001">
    <property type="protein sequence ID" value="NYE18963.1"/>
    <property type="molecule type" value="Genomic_DNA"/>
</dbReference>
<keyword evidence="3" id="KW-1003">Cell membrane</keyword>
<dbReference type="Gene3D" id="1.10.3720.10">
    <property type="entry name" value="MetI-like"/>
    <property type="match status" value="1"/>
</dbReference>
<keyword evidence="4 7" id="KW-0812">Transmembrane</keyword>
<comment type="similarity">
    <text evidence="7">Belongs to the binding-protein-dependent transport system permease family.</text>
</comment>
<evidence type="ECO:0000256" key="3">
    <source>
        <dbReference type="ARBA" id="ARBA00022475"/>
    </source>
</evidence>
<sequence length="305" mass="32677">MTTTNRALSRSDIPLGAETDVARKRRFHRRGWRLSKRPDPVLVIAIVWLSALIFAGVFADVLPIANPTLPDYDNLGGPPSLAHPLGGDYLGRDILSRAIYGARVDLVLGFFAVLISVLVGSTLGVIAGYRGGHFGRVVMVMTDVILAFPALVFIIAIVAVFGSSLLILILALGLLGIPSFIRISRAHTMVLRKREFVMAARAYGAKPVRIVLREIVPSLVLPIAAYAFVIIGVFIVAAGALSFLGLGVPPPTPTWGSMIAEGRADLITHPHAALMPAAVMFMTVLSANIIGQHLQGRVDIRETVL</sequence>
<evidence type="ECO:0000256" key="2">
    <source>
        <dbReference type="ARBA" id="ARBA00022448"/>
    </source>
</evidence>
<reference evidence="9 10" key="1">
    <citation type="submission" date="2020-07" db="EMBL/GenBank/DDBJ databases">
        <title>Sequencing the genomes of 1000 actinobacteria strains.</title>
        <authorList>
            <person name="Klenk H.-P."/>
        </authorList>
    </citation>
    <scope>NUCLEOTIDE SEQUENCE [LARGE SCALE GENOMIC DNA]</scope>
    <source>
        <strain evidence="9 10">DSM 24662</strain>
    </source>
</reference>
<feature type="transmembrane region" description="Helical" evidence="7">
    <location>
        <begin position="41"/>
        <end position="65"/>
    </location>
</feature>
<dbReference type="GO" id="GO:0005886">
    <property type="term" value="C:plasma membrane"/>
    <property type="evidence" value="ECO:0007669"/>
    <property type="project" value="UniProtKB-SubCell"/>
</dbReference>
<dbReference type="RefSeq" id="WP_179487985.1">
    <property type="nucleotide sequence ID" value="NZ_JACCBV010000001.1"/>
</dbReference>
<dbReference type="PANTHER" id="PTHR43386:SF25">
    <property type="entry name" value="PEPTIDE ABC TRANSPORTER PERMEASE PROTEIN"/>
    <property type="match status" value="1"/>
</dbReference>
<evidence type="ECO:0000313" key="9">
    <source>
        <dbReference type="EMBL" id="NYE18963.1"/>
    </source>
</evidence>
<keyword evidence="5 7" id="KW-1133">Transmembrane helix</keyword>
<keyword evidence="10" id="KW-1185">Reference proteome</keyword>
<keyword evidence="6 7" id="KW-0472">Membrane</keyword>
<evidence type="ECO:0000259" key="8">
    <source>
        <dbReference type="PROSITE" id="PS50928"/>
    </source>
</evidence>
<evidence type="ECO:0000256" key="7">
    <source>
        <dbReference type="RuleBase" id="RU363032"/>
    </source>
</evidence>
<keyword evidence="2 7" id="KW-0813">Transport</keyword>
<dbReference type="InterPro" id="IPR050366">
    <property type="entry name" value="BP-dependent_transpt_permease"/>
</dbReference>
<feature type="domain" description="ABC transmembrane type-1" evidence="8">
    <location>
        <begin position="102"/>
        <end position="291"/>
    </location>
</feature>
<dbReference type="Proteomes" id="UP000576969">
    <property type="component" value="Unassembled WGS sequence"/>
</dbReference>
<evidence type="ECO:0000256" key="6">
    <source>
        <dbReference type="ARBA" id="ARBA00023136"/>
    </source>
</evidence>
<feature type="transmembrane region" description="Helical" evidence="7">
    <location>
        <begin position="266"/>
        <end position="291"/>
    </location>
</feature>
<evidence type="ECO:0000313" key="10">
    <source>
        <dbReference type="Proteomes" id="UP000576969"/>
    </source>
</evidence>
<dbReference type="CDD" id="cd06261">
    <property type="entry name" value="TM_PBP2"/>
    <property type="match status" value="1"/>
</dbReference>
<protein>
    <submittedName>
        <fullName evidence="9">Peptide/nickel transport system permease protein</fullName>
    </submittedName>
</protein>
<feature type="transmembrane region" description="Helical" evidence="7">
    <location>
        <begin position="106"/>
        <end position="126"/>
    </location>
</feature>
<comment type="caution">
    <text evidence="9">The sequence shown here is derived from an EMBL/GenBank/DDBJ whole genome shotgun (WGS) entry which is preliminary data.</text>
</comment>
<dbReference type="GO" id="GO:0055085">
    <property type="term" value="P:transmembrane transport"/>
    <property type="evidence" value="ECO:0007669"/>
    <property type="project" value="InterPro"/>
</dbReference>
<dbReference type="PROSITE" id="PS50928">
    <property type="entry name" value="ABC_TM1"/>
    <property type="match status" value="1"/>
</dbReference>
<feature type="transmembrane region" description="Helical" evidence="7">
    <location>
        <begin position="165"/>
        <end position="184"/>
    </location>
</feature>
<feature type="transmembrane region" description="Helical" evidence="7">
    <location>
        <begin position="219"/>
        <end position="246"/>
    </location>
</feature>
<dbReference type="AlphaFoldDB" id="A0A7Y9GM04"/>
<dbReference type="PANTHER" id="PTHR43386">
    <property type="entry name" value="OLIGOPEPTIDE TRANSPORT SYSTEM PERMEASE PROTEIN APPC"/>
    <property type="match status" value="1"/>
</dbReference>
<dbReference type="SUPFAM" id="SSF161098">
    <property type="entry name" value="MetI-like"/>
    <property type="match status" value="1"/>
</dbReference>
<proteinExistence type="inferred from homology"/>